<sequence length="392" mass="42520">MSSCCPAGSEPPRATSPHVGSIKRFGNTDLYITGPATAKVGIISYPDVFGYDSGRSKLDADRLAQEEGYAVVVVDVTGGNYMGMDSTMDQGAVWLKARDFNRDIKSHVEDAIVYLKQEAQVQAICTYGYCFGAWVGARVTVNADPVLKGHVSFHPSWIAELLLEGEGAVEKMTKGITIPQLLLAASNDPDFGRSKSDADRLAQEEGYVVVVVDVTDGNYMSTESTVQERAMCLKAQDFNQEIRPHVEDALAYLKQGVQVEVICSYGYCLGGWVGGRMSTGVEPLLKGHVSFHPSWIIETLFESANAVEKMTKAITVPQLLLSASNDPDFVREGGSGEQILKAKPEIGSLSGVVNFDDVVHGWVNHGDLNDPKVKASVDEAWSRARAFFKSVL</sequence>
<dbReference type="Proteomes" id="UP000794436">
    <property type="component" value="Unassembled WGS sequence"/>
</dbReference>
<evidence type="ECO:0000313" key="3">
    <source>
        <dbReference type="Proteomes" id="UP000794436"/>
    </source>
</evidence>
<dbReference type="PANTHER" id="PTHR17630:SF44">
    <property type="entry name" value="PROTEIN AIM2"/>
    <property type="match status" value="1"/>
</dbReference>
<proteinExistence type="predicted"/>
<dbReference type="AlphaFoldDB" id="A0A8K1CVT9"/>
<evidence type="ECO:0000313" key="2">
    <source>
        <dbReference type="EMBL" id="TMW69536.1"/>
    </source>
</evidence>
<feature type="domain" description="Dienelactone hydrolase" evidence="1">
    <location>
        <begin position="31"/>
        <end position="192"/>
    </location>
</feature>
<dbReference type="OrthoDB" id="17560at2759"/>
<dbReference type="Pfam" id="PF01738">
    <property type="entry name" value="DLH"/>
    <property type="match status" value="2"/>
</dbReference>
<evidence type="ECO:0000259" key="1">
    <source>
        <dbReference type="Pfam" id="PF01738"/>
    </source>
</evidence>
<dbReference type="GO" id="GO:0016787">
    <property type="term" value="F:hydrolase activity"/>
    <property type="evidence" value="ECO:0007669"/>
    <property type="project" value="InterPro"/>
</dbReference>
<name>A0A8K1CVT9_PYTOL</name>
<organism evidence="2 3">
    <name type="scientific">Pythium oligandrum</name>
    <name type="common">Mycoparasitic fungus</name>
    <dbReference type="NCBI Taxonomy" id="41045"/>
    <lineage>
        <taxon>Eukaryota</taxon>
        <taxon>Sar</taxon>
        <taxon>Stramenopiles</taxon>
        <taxon>Oomycota</taxon>
        <taxon>Peronosporomycetes</taxon>
        <taxon>Pythiales</taxon>
        <taxon>Pythiaceae</taxon>
        <taxon>Pythium</taxon>
    </lineage>
</organism>
<gene>
    <name evidence="2" type="ORF">Poli38472_001692</name>
</gene>
<dbReference type="PANTHER" id="PTHR17630">
    <property type="entry name" value="DIENELACTONE HYDROLASE"/>
    <property type="match status" value="1"/>
</dbReference>
<dbReference type="Gene3D" id="3.40.50.1820">
    <property type="entry name" value="alpha/beta hydrolase"/>
    <property type="match status" value="2"/>
</dbReference>
<dbReference type="InterPro" id="IPR029058">
    <property type="entry name" value="AB_hydrolase_fold"/>
</dbReference>
<dbReference type="SUPFAM" id="SSF53474">
    <property type="entry name" value="alpha/beta-Hydrolases"/>
    <property type="match status" value="2"/>
</dbReference>
<feature type="domain" description="Dienelactone hydrolase" evidence="1">
    <location>
        <begin position="198"/>
        <end position="391"/>
    </location>
</feature>
<dbReference type="InterPro" id="IPR002925">
    <property type="entry name" value="Dienelactn_hydro"/>
</dbReference>
<dbReference type="EMBL" id="SPLM01000001">
    <property type="protein sequence ID" value="TMW69536.1"/>
    <property type="molecule type" value="Genomic_DNA"/>
</dbReference>
<accession>A0A8K1CVT9</accession>
<comment type="caution">
    <text evidence="2">The sequence shown here is derived from an EMBL/GenBank/DDBJ whole genome shotgun (WGS) entry which is preliminary data.</text>
</comment>
<keyword evidence="3" id="KW-1185">Reference proteome</keyword>
<reference evidence="2" key="1">
    <citation type="submission" date="2019-03" db="EMBL/GenBank/DDBJ databases">
        <title>Long read genome sequence of the mycoparasitic Pythium oligandrum ATCC 38472 isolated from sugarbeet rhizosphere.</title>
        <authorList>
            <person name="Gaulin E."/>
        </authorList>
    </citation>
    <scope>NUCLEOTIDE SEQUENCE</scope>
    <source>
        <strain evidence="2">ATCC 38472_TT</strain>
    </source>
</reference>
<protein>
    <recommendedName>
        <fullName evidence="1">Dienelactone hydrolase domain-containing protein</fullName>
    </recommendedName>
</protein>